<comment type="caution">
    <text evidence="6">The sequence shown here is derived from an EMBL/GenBank/DDBJ whole genome shotgun (WGS) entry which is preliminary data.</text>
</comment>
<evidence type="ECO:0000256" key="2">
    <source>
        <dbReference type="ARBA" id="ARBA00022692"/>
    </source>
</evidence>
<keyword evidence="4" id="KW-0472">Membrane</keyword>
<proteinExistence type="inferred from homology"/>
<sequence length="99" mass="11201">MKKMLRGIVTVCGSLVVMPLLVGATWFAICVVVSGTLSNTLYQIAVYIYLRTDVYIPIDPPPTTGYEQVQNTPQSGNQNQKYRYSKKKKFDLNVLQRNI</sequence>
<keyword evidence="2" id="KW-0812">Transmembrane</keyword>
<comment type="function">
    <text evidence="5">Involved in spore wall assembly.</text>
</comment>
<comment type="similarity">
    <text evidence="5">Belongs to the OSW5 family.</text>
</comment>
<evidence type="ECO:0000256" key="4">
    <source>
        <dbReference type="ARBA" id="ARBA00023136"/>
    </source>
</evidence>
<keyword evidence="7" id="KW-1185">Reference proteome</keyword>
<dbReference type="EMBL" id="JBEVYD010000010">
    <property type="protein sequence ID" value="KAL3230053.1"/>
    <property type="molecule type" value="Genomic_DNA"/>
</dbReference>
<dbReference type="Pfam" id="PF17062">
    <property type="entry name" value="Osw5"/>
    <property type="match status" value="1"/>
</dbReference>
<keyword evidence="5" id="KW-0749">Sporulation</keyword>
<dbReference type="InterPro" id="IPR031430">
    <property type="entry name" value="Osw5"/>
</dbReference>
<organism evidence="6 7">
    <name type="scientific">Nakaseomyces bracarensis</name>
    <dbReference type="NCBI Taxonomy" id="273131"/>
    <lineage>
        <taxon>Eukaryota</taxon>
        <taxon>Fungi</taxon>
        <taxon>Dikarya</taxon>
        <taxon>Ascomycota</taxon>
        <taxon>Saccharomycotina</taxon>
        <taxon>Saccharomycetes</taxon>
        <taxon>Saccharomycetales</taxon>
        <taxon>Saccharomycetaceae</taxon>
        <taxon>Nakaseomyces</taxon>
    </lineage>
</organism>
<evidence type="ECO:0000256" key="5">
    <source>
        <dbReference type="RuleBase" id="RU363006"/>
    </source>
</evidence>
<comment type="subcellular location">
    <subcellularLocation>
        <location evidence="1">Membrane</location>
        <topology evidence="1">Multi-pass membrane protein</topology>
    </subcellularLocation>
</comment>
<evidence type="ECO:0000313" key="6">
    <source>
        <dbReference type="EMBL" id="KAL3230053.1"/>
    </source>
</evidence>
<accession>A0ABR4NPS1</accession>
<evidence type="ECO:0000256" key="1">
    <source>
        <dbReference type="ARBA" id="ARBA00004141"/>
    </source>
</evidence>
<reference evidence="6 7" key="1">
    <citation type="submission" date="2024-05" db="EMBL/GenBank/DDBJ databases">
        <title>Long read based assembly of the Candida bracarensis genome reveals expanded adhesin content.</title>
        <authorList>
            <person name="Marcet-Houben M."/>
            <person name="Ksiezopolska E."/>
            <person name="Gabaldon T."/>
        </authorList>
    </citation>
    <scope>NUCLEOTIDE SEQUENCE [LARGE SCALE GENOMIC DNA]</scope>
    <source>
        <strain evidence="6 7">CBM6</strain>
    </source>
</reference>
<name>A0ABR4NPS1_9SACH</name>
<keyword evidence="3" id="KW-1133">Transmembrane helix</keyword>
<evidence type="ECO:0000313" key="7">
    <source>
        <dbReference type="Proteomes" id="UP001623330"/>
    </source>
</evidence>
<gene>
    <name evidence="6" type="ORF">RNJ44_01416</name>
</gene>
<evidence type="ECO:0000256" key="3">
    <source>
        <dbReference type="ARBA" id="ARBA00022989"/>
    </source>
</evidence>
<protein>
    <recommendedName>
        <fullName evidence="5">Outer spore wall protein 5</fullName>
    </recommendedName>
</protein>
<dbReference type="Proteomes" id="UP001623330">
    <property type="component" value="Unassembled WGS sequence"/>
</dbReference>